<proteinExistence type="predicted"/>
<sequence length="229" mass="26406">MVATEVKSTDVQPKDTSYLKLYSVATPNGVKISLLLELLGIDYYVQKIDFSKTEQKEPWFLEKNPNGRIPTLEIVDAENNHTYISESAAILIWLADHYDTKREYSYGSQSPLYYEELEWLFFQMAGLGPMKGQYHHFAYYAPQKIEYGIKRYYEETLRLFGVLDERLKRNGTGYLVGDHLSLADIASWPWIGGGRIILNEELKKFPHLKSWVEDIGKLDAAKRAKTIPA</sequence>
<gene>
    <name evidence="1" type="ORF">Amon02_000008800</name>
</gene>
<comment type="caution">
    <text evidence="1">The sequence shown here is derived from an EMBL/GenBank/DDBJ whole genome shotgun (WGS) entry which is preliminary data.</text>
</comment>
<organism evidence="1 2">
    <name type="scientific">Ambrosiozyma monospora</name>
    <name type="common">Yeast</name>
    <name type="synonym">Endomycopsis monosporus</name>
    <dbReference type="NCBI Taxonomy" id="43982"/>
    <lineage>
        <taxon>Eukaryota</taxon>
        <taxon>Fungi</taxon>
        <taxon>Dikarya</taxon>
        <taxon>Ascomycota</taxon>
        <taxon>Saccharomycotina</taxon>
        <taxon>Pichiomycetes</taxon>
        <taxon>Pichiales</taxon>
        <taxon>Pichiaceae</taxon>
        <taxon>Ambrosiozyma</taxon>
    </lineage>
</organism>
<reference evidence="1" key="1">
    <citation type="submission" date="2023-04" db="EMBL/GenBank/DDBJ databases">
        <title>Ambrosiozyma monospora NBRC 10751.</title>
        <authorList>
            <person name="Ichikawa N."/>
            <person name="Sato H."/>
            <person name="Tonouchi N."/>
        </authorList>
    </citation>
    <scope>NUCLEOTIDE SEQUENCE</scope>
    <source>
        <strain evidence="1">NBRC 10751</strain>
    </source>
</reference>
<dbReference type="EMBL" id="BSXS01000003">
    <property type="protein sequence ID" value="GME70197.1"/>
    <property type="molecule type" value="Genomic_DNA"/>
</dbReference>
<evidence type="ECO:0000313" key="2">
    <source>
        <dbReference type="Proteomes" id="UP001165064"/>
    </source>
</evidence>
<protein>
    <submittedName>
        <fullName evidence="1">Unnamed protein product</fullName>
    </submittedName>
</protein>
<keyword evidence="2" id="KW-1185">Reference proteome</keyword>
<name>A0ACB5SQZ9_AMBMO</name>
<dbReference type="Proteomes" id="UP001165064">
    <property type="component" value="Unassembled WGS sequence"/>
</dbReference>
<evidence type="ECO:0000313" key="1">
    <source>
        <dbReference type="EMBL" id="GME70197.1"/>
    </source>
</evidence>
<accession>A0ACB5SQZ9</accession>